<evidence type="ECO:0000313" key="4">
    <source>
        <dbReference type="RefSeq" id="XP_018017669.1"/>
    </source>
</evidence>
<dbReference type="SMART" id="SM00355">
    <property type="entry name" value="ZnF_C2H2"/>
    <property type="match status" value="2"/>
</dbReference>
<dbReference type="RefSeq" id="XP_018017669.1">
    <property type="nucleotide sequence ID" value="XM_018162180.2"/>
</dbReference>
<sequence>MSSSPILKCLEKHVCSICSRILQSHRGLLLHIHKVHRMDKTDGYKEKKVRCQEMGCDFKCFQLSQLREHLSQCHGHSFTEIVIEFENSAKFDNFLKKFERENNVEFCINTANFNQKSKVVYYRCNRSGFYRVSKQTVQRRTKNQGSCKIEGHCTAYVKTKELFATGRVMMHLCNSHYGHDLQLVHLRVPKADKQIISSKLNTGMNFSEIIEDVLGNKPDSAQRTNLIKSKDVYNVMMKVKRKQASSLASDLPPIIPRLEKISKIKLPEKEIDSISHLPPIAVQSEVRNSDASKRSLERVREKVLENFHAVIDRLASSSDERQLYEFRAISENLLSRLPIVDGFPVNDDMEASASEGIITLTFNNDQAQDVRHSNHILQTPSFSSEAINTEILRHSSSVEKNSKRIYSSFASPEASSVETIVLNSYNPAPHVSCGFIPIEITEMDTCSPGVLEASGEAFNASASSTHTVDMDAVCSSALSCSGPTDATQNKSSVTTDAGSNIPSHGYVLMPSFEPENGDMPRVLDRAFTTFSRDGETCFVHVGNEFDDRDIKIVIA</sequence>
<dbReference type="PANTHER" id="PTHR33936">
    <property type="entry name" value="PROTEIN CBG17840"/>
    <property type="match status" value="1"/>
</dbReference>
<keyword evidence="3" id="KW-1185">Reference proteome</keyword>
<dbReference type="InterPro" id="IPR013087">
    <property type="entry name" value="Znf_C2H2_type"/>
</dbReference>
<reference evidence="4" key="1">
    <citation type="submission" date="2025-08" db="UniProtKB">
        <authorList>
            <consortium name="RefSeq"/>
        </authorList>
    </citation>
    <scope>IDENTIFICATION</scope>
    <source>
        <tissue evidence="4">Whole organism</tissue>
    </source>
</reference>
<dbReference type="PANTHER" id="PTHR33936:SF24">
    <property type="entry name" value="C2H2-TYPE DOMAIN-CONTAINING PROTEIN"/>
    <property type="match status" value="1"/>
</dbReference>
<dbReference type="OrthoDB" id="6341434at2759"/>
<gene>
    <name evidence="4" type="primary">LOC108674245</name>
</gene>
<organism evidence="3 4">
    <name type="scientific">Hyalella azteca</name>
    <name type="common">Amphipod</name>
    <dbReference type="NCBI Taxonomy" id="294128"/>
    <lineage>
        <taxon>Eukaryota</taxon>
        <taxon>Metazoa</taxon>
        <taxon>Ecdysozoa</taxon>
        <taxon>Arthropoda</taxon>
        <taxon>Crustacea</taxon>
        <taxon>Multicrustacea</taxon>
        <taxon>Malacostraca</taxon>
        <taxon>Eumalacostraca</taxon>
        <taxon>Peracarida</taxon>
        <taxon>Amphipoda</taxon>
        <taxon>Senticaudata</taxon>
        <taxon>Talitrida</taxon>
        <taxon>Talitroidea</taxon>
        <taxon>Hyalellidae</taxon>
        <taxon>Hyalella</taxon>
    </lineage>
</organism>
<evidence type="ECO:0000313" key="3">
    <source>
        <dbReference type="Proteomes" id="UP000694843"/>
    </source>
</evidence>
<keyword evidence="1" id="KW-0863">Zinc-finger</keyword>
<dbReference type="GO" id="GO:0008270">
    <property type="term" value="F:zinc ion binding"/>
    <property type="evidence" value="ECO:0007669"/>
    <property type="project" value="UniProtKB-KW"/>
</dbReference>
<evidence type="ECO:0000256" key="1">
    <source>
        <dbReference type="PROSITE-ProRule" id="PRU00042"/>
    </source>
</evidence>
<keyword evidence="1" id="KW-0862">Zinc</keyword>
<dbReference type="PROSITE" id="PS00028">
    <property type="entry name" value="ZINC_FINGER_C2H2_1"/>
    <property type="match status" value="1"/>
</dbReference>
<dbReference type="AlphaFoldDB" id="A0A8B7NV75"/>
<dbReference type="KEGG" id="hazt:108674245"/>
<keyword evidence="1" id="KW-0479">Metal-binding</keyword>
<proteinExistence type="predicted"/>
<dbReference type="Proteomes" id="UP000694843">
    <property type="component" value="Unplaced"/>
</dbReference>
<accession>A0A8B7NV75</accession>
<name>A0A8B7NV75_HYAAZ</name>
<dbReference type="PROSITE" id="PS50157">
    <property type="entry name" value="ZINC_FINGER_C2H2_2"/>
    <property type="match status" value="1"/>
</dbReference>
<dbReference type="InterPro" id="IPR052797">
    <property type="entry name" value="RegFact_GeneExpr_CellDeath"/>
</dbReference>
<feature type="domain" description="C2H2-type" evidence="2">
    <location>
        <begin position="13"/>
        <end position="41"/>
    </location>
</feature>
<dbReference type="GeneID" id="108674245"/>
<protein>
    <submittedName>
        <fullName evidence="4">Uncharacterized protein LOC108674245</fullName>
    </submittedName>
</protein>
<evidence type="ECO:0000259" key="2">
    <source>
        <dbReference type="PROSITE" id="PS50157"/>
    </source>
</evidence>